<proteinExistence type="predicted"/>
<dbReference type="Proteomes" id="UP000231214">
    <property type="component" value="Unassembled WGS sequence"/>
</dbReference>
<dbReference type="EMBL" id="PEZK01000020">
    <property type="protein sequence ID" value="PIU02240.1"/>
    <property type="molecule type" value="Genomic_DNA"/>
</dbReference>
<reference evidence="2" key="1">
    <citation type="submission" date="2017-09" db="EMBL/GenBank/DDBJ databases">
        <title>Depth-based differentiation of microbial function through sediment-hosted aquifers and enrichment of novel symbionts in the deep terrestrial subsurface.</title>
        <authorList>
            <person name="Probst A.J."/>
            <person name="Ladd B."/>
            <person name="Jarett J.K."/>
            <person name="Geller-Mcgrath D.E."/>
            <person name="Sieber C.M.K."/>
            <person name="Emerson J.B."/>
            <person name="Anantharaman K."/>
            <person name="Thomas B.C."/>
            <person name="Malmstrom R."/>
            <person name="Stieglmeier M."/>
            <person name="Klingl A."/>
            <person name="Woyke T."/>
            <person name="Ryan C.M."/>
            <person name="Banfield J.F."/>
        </authorList>
    </citation>
    <scope>NUCLEOTIDE SEQUENCE [LARGE SCALE GENOMIC DNA]</scope>
</reference>
<sequence length="110" mass="11675">MKLANYKKAKIAKKTKEAKISILVLVVVASVLILAGIQLAIAHQLATTGGQIRAFEQETSQLQTANLQLGQVMREAGALAKVAERAQALGLKRNPIVVYLPAQVTVASAD</sequence>
<protein>
    <submittedName>
        <fullName evidence="1">Uncharacterized protein</fullName>
    </submittedName>
</protein>
<organism evidence="1 2">
    <name type="scientific">Candidatus Shapirobacteria bacterium CG09_land_8_20_14_0_10_49_15</name>
    <dbReference type="NCBI Taxonomy" id="1974482"/>
    <lineage>
        <taxon>Bacteria</taxon>
        <taxon>Candidatus Shapironibacteriota</taxon>
    </lineage>
</organism>
<evidence type="ECO:0000313" key="2">
    <source>
        <dbReference type="Proteomes" id="UP000231214"/>
    </source>
</evidence>
<accession>A0A2M6XAY2</accession>
<evidence type="ECO:0000313" key="1">
    <source>
        <dbReference type="EMBL" id="PIU02240.1"/>
    </source>
</evidence>
<comment type="caution">
    <text evidence="1">The sequence shown here is derived from an EMBL/GenBank/DDBJ whole genome shotgun (WGS) entry which is preliminary data.</text>
</comment>
<gene>
    <name evidence="1" type="ORF">COT66_01225</name>
</gene>
<dbReference type="AlphaFoldDB" id="A0A2M6XAY2"/>
<name>A0A2M6XAY2_9BACT</name>